<dbReference type="Gene3D" id="1.20.5.110">
    <property type="match status" value="1"/>
</dbReference>
<keyword evidence="8" id="KW-0406">Ion transport</keyword>
<feature type="transmembrane region" description="Helical" evidence="11">
    <location>
        <begin position="189"/>
        <end position="213"/>
    </location>
</feature>
<keyword evidence="10 13" id="KW-0407">Ion channel</keyword>
<evidence type="ECO:0000256" key="5">
    <source>
        <dbReference type="ARBA" id="ARBA00022826"/>
    </source>
</evidence>
<dbReference type="AlphaFoldDB" id="A0A385DKH2"/>
<keyword evidence="9 11" id="KW-0472">Membrane</keyword>
<evidence type="ECO:0000256" key="6">
    <source>
        <dbReference type="ARBA" id="ARBA00022958"/>
    </source>
</evidence>
<accession>A0A385DKH2</accession>
<evidence type="ECO:0000256" key="11">
    <source>
        <dbReference type="SAM" id="Phobius"/>
    </source>
</evidence>
<dbReference type="PANTHER" id="PTHR10027">
    <property type="entry name" value="CALCIUM-ACTIVATED POTASSIUM CHANNEL ALPHA CHAIN"/>
    <property type="match status" value="1"/>
</dbReference>
<keyword evidence="7 11" id="KW-1133">Transmembrane helix</keyword>
<evidence type="ECO:0000256" key="3">
    <source>
        <dbReference type="ARBA" id="ARBA00022538"/>
    </source>
</evidence>
<evidence type="ECO:0000256" key="7">
    <source>
        <dbReference type="ARBA" id="ARBA00022989"/>
    </source>
</evidence>
<comment type="subcellular location">
    <subcellularLocation>
        <location evidence="1">Membrane</location>
        <topology evidence="1">Multi-pass membrane protein</topology>
    </subcellularLocation>
</comment>
<evidence type="ECO:0000256" key="4">
    <source>
        <dbReference type="ARBA" id="ARBA00022692"/>
    </source>
</evidence>
<feature type="transmembrane region" description="Helical" evidence="11">
    <location>
        <begin position="49"/>
        <end position="72"/>
    </location>
</feature>
<dbReference type="InterPro" id="IPR047871">
    <property type="entry name" value="K_chnl_Slo-like"/>
</dbReference>
<dbReference type="PANTHER" id="PTHR10027:SF10">
    <property type="entry name" value="SLOWPOKE 2, ISOFORM D"/>
    <property type="match status" value="1"/>
</dbReference>
<organism evidence="13 14">
    <name type="scientific">Streptomyces koyangensis</name>
    <dbReference type="NCBI Taxonomy" id="188770"/>
    <lineage>
        <taxon>Bacteria</taxon>
        <taxon>Bacillati</taxon>
        <taxon>Actinomycetota</taxon>
        <taxon>Actinomycetes</taxon>
        <taxon>Kitasatosporales</taxon>
        <taxon>Streptomycetaceae</taxon>
        <taxon>Streptomyces</taxon>
        <taxon>Streptomyces aurantiacus group</taxon>
    </lineage>
</organism>
<evidence type="ECO:0000256" key="9">
    <source>
        <dbReference type="ARBA" id="ARBA00023136"/>
    </source>
</evidence>
<proteinExistence type="predicted"/>
<reference evidence="13 14" key="1">
    <citation type="submission" date="2018-08" db="EMBL/GenBank/DDBJ databases">
        <authorList>
            <person name="Ferrada E.E."/>
            <person name="Latorre B.A."/>
        </authorList>
    </citation>
    <scope>NUCLEOTIDE SEQUENCE [LARGE SCALE GENOMIC DNA]</scope>
    <source>
        <strain evidence="13 14">VK-A60T</strain>
    </source>
</reference>
<dbReference type="Proteomes" id="UP000259636">
    <property type="component" value="Chromosome"/>
</dbReference>
<keyword evidence="3" id="KW-0633">Potassium transport</keyword>
<dbReference type="GO" id="GO:0005267">
    <property type="term" value="F:potassium channel activity"/>
    <property type="evidence" value="ECO:0007669"/>
    <property type="project" value="UniProtKB-KW"/>
</dbReference>
<keyword evidence="6" id="KW-0630">Potassium</keyword>
<keyword evidence="2" id="KW-0813">Transport</keyword>
<feature type="transmembrane region" description="Helical" evidence="11">
    <location>
        <begin position="122"/>
        <end position="148"/>
    </location>
</feature>
<evidence type="ECO:0000256" key="1">
    <source>
        <dbReference type="ARBA" id="ARBA00004141"/>
    </source>
</evidence>
<dbReference type="SUPFAM" id="SSF81324">
    <property type="entry name" value="Voltage-gated potassium channels"/>
    <property type="match status" value="1"/>
</dbReference>
<sequence>MLGPMRTRPAPDQRRRHRWEHRTELPLAAASLVFLGAYAARVLGHGLPQYVHDLCLALLLGCWLLFGIDYVVRWRLSGEGALFWARHGLSTAVLLLPLLRPLRVVPVYEAIRRRQRRPRLNLYARVMSYAGLSTALIGFSGALTVYAVERSAEGSTIQTFGDAVWCVCSTLATIGYGDAVPVTFLGRLVLVALMGGGLALLGAVTGSFASWLLQSFAEEDERTDRPPAS</sequence>
<feature type="domain" description="Potassium channel" evidence="12">
    <location>
        <begin position="142"/>
        <end position="213"/>
    </location>
</feature>
<keyword evidence="4 11" id="KW-0812">Transmembrane</keyword>
<dbReference type="KEGG" id="sky:D0C37_28660"/>
<dbReference type="InterPro" id="IPR013099">
    <property type="entry name" value="K_chnl_dom"/>
</dbReference>
<dbReference type="Pfam" id="PF07885">
    <property type="entry name" value="Ion_trans_2"/>
    <property type="match status" value="1"/>
</dbReference>
<protein>
    <submittedName>
        <fullName evidence="13">Two pore domain potassium channel family protein</fullName>
    </submittedName>
</protein>
<dbReference type="GO" id="GO:0016020">
    <property type="term" value="C:membrane"/>
    <property type="evidence" value="ECO:0007669"/>
    <property type="project" value="UniProtKB-SubCell"/>
</dbReference>
<keyword evidence="5" id="KW-0631">Potassium channel</keyword>
<evidence type="ECO:0000256" key="10">
    <source>
        <dbReference type="ARBA" id="ARBA00023303"/>
    </source>
</evidence>
<dbReference type="Gene3D" id="1.10.287.70">
    <property type="match status" value="1"/>
</dbReference>
<feature type="transmembrane region" description="Helical" evidence="11">
    <location>
        <begin position="160"/>
        <end position="177"/>
    </location>
</feature>
<evidence type="ECO:0000256" key="8">
    <source>
        <dbReference type="ARBA" id="ARBA00023065"/>
    </source>
</evidence>
<gene>
    <name evidence="13" type="ORF">D0C37_28660</name>
</gene>
<evidence type="ECO:0000313" key="13">
    <source>
        <dbReference type="EMBL" id="AXQ58177.1"/>
    </source>
</evidence>
<name>A0A385DKH2_9ACTN</name>
<evidence type="ECO:0000259" key="12">
    <source>
        <dbReference type="Pfam" id="PF07885"/>
    </source>
</evidence>
<evidence type="ECO:0000313" key="14">
    <source>
        <dbReference type="Proteomes" id="UP000259636"/>
    </source>
</evidence>
<dbReference type="EMBL" id="CP031742">
    <property type="protein sequence ID" value="AXQ58177.1"/>
    <property type="molecule type" value="Genomic_DNA"/>
</dbReference>
<evidence type="ECO:0000256" key="2">
    <source>
        <dbReference type="ARBA" id="ARBA00022448"/>
    </source>
</evidence>